<gene>
    <name evidence="1" type="ORF">ADUPG1_002460</name>
</gene>
<name>A0ABQ5KLG6_9EUKA</name>
<accession>A0ABQ5KLG6</accession>
<keyword evidence="2" id="KW-1185">Reference proteome</keyword>
<evidence type="ECO:0000313" key="1">
    <source>
        <dbReference type="EMBL" id="GKT33342.1"/>
    </source>
</evidence>
<evidence type="ECO:0000313" key="2">
    <source>
        <dbReference type="Proteomes" id="UP001057375"/>
    </source>
</evidence>
<organism evidence="1 2">
    <name type="scientific">Aduncisulcus paluster</name>
    <dbReference type="NCBI Taxonomy" id="2918883"/>
    <lineage>
        <taxon>Eukaryota</taxon>
        <taxon>Metamonada</taxon>
        <taxon>Carpediemonas-like organisms</taxon>
        <taxon>Aduncisulcus</taxon>
    </lineage>
</organism>
<comment type="caution">
    <text evidence="1">The sequence shown here is derived from an EMBL/GenBank/DDBJ whole genome shotgun (WGS) entry which is preliminary data.</text>
</comment>
<dbReference type="Proteomes" id="UP001057375">
    <property type="component" value="Unassembled WGS sequence"/>
</dbReference>
<dbReference type="EMBL" id="BQXS01002878">
    <property type="protein sequence ID" value="GKT33342.1"/>
    <property type="molecule type" value="Genomic_DNA"/>
</dbReference>
<feature type="non-terminal residue" evidence="1">
    <location>
        <position position="68"/>
    </location>
</feature>
<proteinExistence type="predicted"/>
<protein>
    <submittedName>
        <fullName evidence="1">Methyl-accepting chemotaxis protein</fullName>
    </submittedName>
</protein>
<sequence>MGYLQVSSIKDEAQNAILKKSRAIVQLAEASREQMNHKLNEGILMPFDKIPPEKVLEAVPVISAINVV</sequence>
<reference evidence="1" key="1">
    <citation type="submission" date="2022-03" db="EMBL/GenBank/DDBJ databases">
        <title>Draft genome sequence of Aduncisulcus paluster, a free-living microaerophilic Fornicata.</title>
        <authorList>
            <person name="Yuyama I."/>
            <person name="Kume K."/>
            <person name="Tamura T."/>
            <person name="Inagaki Y."/>
            <person name="Hashimoto T."/>
        </authorList>
    </citation>
    <scope>NUCLEOTIDE SEQUENCE</scope>
    <source>
        <strain evidence="1">NY0171</strain>
    </source>
</reference>